<evidence type="ECO:0000313" key="2">
    <source>
        <dbReference type="EMBL" id="CUM91291.1"/>
    </source>
</evidence>
<reference evidence="2 3" key="1">
    <citation type="submission" date="2015-09" db="EMBL/GenBank/DDBJ databases">
        <authorList>
            <consortium name="Pathogen Informatics"/>
        </authorList>
    </citation>
    <scope>NUCLEOTIDE SEQUENCE [LARGE SCALE GENOMIC DNA]</scope>
    <source>
        <strain evidence="2 3">2789STDY5834962</strain>
    </source>
</reference>
<gene>
    <name evidence="2" type="ORF">ERS852574_01528</name>
</gene>
<proteinExistence type="predicted"/>
<organism evidence="2 3">
    <name type="scientific">Coprococcus comes</name>
    <dbReference type="NCBI Taxonomy" id="410072"/>
    <lineage>
        <taxon>Bacteria</taxon>
        <taxon>Bacillati</taxon>
        <taxon>Bacillota</taxon>
        <taxon>Clostridia</taxon>
        <taxon>Lachnospirales</taxon>
        <taxon>Lachnospiraceae</taxon>
        <taxon>Coprococcus</taxon>
    </lineage>
</organism>
<name>A0A173SLP3_9FIRM</name>
<dbReference type="AlphaFoldDB" id="A0A173SLP3"/>
<protein>
    <submittedName>
        <fullName evidence="2">Uncharacterized protein</fullName>
    </submittedName>
</protein>
<evidence type="ECO:0000256" key="1">
    <source>
        <dbReference type="SAM" id="Phobius"/>
    </source>
</evidence>
<sequence>MQLATAMNLRKAMDEETKRERFASWYSTLPGIPAHEKEIIERSLKYNVWKELIKLFVVYMILSLVWFFGAGQYDPFESVTGYSLIGKKSVIGVVQEDGESLRLKNPNKGEHVSYTLAELGMDPIKYSYGSRFQTYWEKEKNGEYQLLAVLPEKQVSKIEGLYYGVMGVGYFAILIGGICAFFIRRKRYTGWFLSFYYRLEKFYSEYGVWQKYSVERGYDTVDAIIAYGNENPIYFVNEFSNIHLTKEEVKKKKSKLAMVWLTSIAVMAGIILVISLYVNITSAIECRQNEARTAAVLEKLQNAIDEKTTGLGEKSEYYNYADMIDRARDTFPEEDIYYKLQTTEDYVTIIVTTKKKQNVCFDRYVPVQGSIGDEDTEYKLEIAMVSDAMQPDDILHNYTGILKIK</sequence>
<keyword evidence="1" id="KW-0812">Transmembrane</keyword>
<feature type="transmembrane region" description="Helical" evidence="1">
    <location>
        <begin position="161"/>
        <end position="183"/>
    </location>
</feature>
<dbReference type="Proteomes" id="UP000095727">
    <property type="component" value="Unassembled WGS sequence"/>
</dbReference>
<evidence type="ECO:0000313" key="3">
    <source>
        <dbReference type="Proteomes" id="UP000095727"/>
    </source>
</evidence>
<feature type="transmembrane region" description="Helical" evidence="1">
    <location>
        <begin position="52"/>
        <end position="69"/>
    </location>
</feature>
<dbReference type="RefSeq" id="WP_055156470.1">
    <property type="nucleotide sequence ID" value="NZ_CYXR01000009.1"/>
</dbReference>
<keyword evidence="1" id="KW-0472">Membrane</keyword>
<dbReference type="EMBL" id="CYXR01000009">
    <property type="protein sequence ID" value="CUM91291.1"/>
    <property type="molecule type" value="Genomic_DNA"/>
</dbReference>
<feature type="transmembrane region" description="Helical" evidence="1">
    <location>
        <begin position="256"/>
        <end position="278"/>
    </location>
</feature>
<accession>A0A173SLP3</accession>
<keyword evidence="1" id="KW-1133">Transmembrane helix</keyword>